<accession>A0ABT3DE38</accession>
<proteinExistence type="predicted"/>
<keyword evidence="3" id="KW-1185">Reference proteome</keyword>
<comment type="caution">
    <text evidence="2">The sequence shown here is derived from an EMBL/GenBank/DDBJ whole genome shotgun (WGS) entry which is preliminary data.</text>
</comment>
<keyword evidence="1" id="KW-1133">Transmembrane helix</keyword>
<evidence type="ECO:0000313" key="3">
    <source>
        <dbReference type="Proteomes" id="UP001526147"/>
    </source>
</evidence>
<evidence type="ECO:0000256" key="1">
    <source>
        <dbReference type="SAM" id="Phobius"/>
    </source>
</evidence>
<keyword evidence="1" id="KW-0472">Membrane</keyword>
<sequence>MKKRYNPYSLPPWVRQIREVGIQIIIPLTIFQGIRTVFFPTTFDVLLLGILIGLAIALRYDWI</sequence>
<reference evidence="2 3" key="1">
    <citation type="submission" date="2022-10" db="EMBL/GenBank/DDBJ databases">
        <title>Draft genome assembly of moderately radiation resistant bacterium Metabacillus halosaccharovorans.</title>
        <authorList>
            <person name="Pal S."/>
            <person name="Gopinathan A."/>
        </authorList>
    </citation>
    <scope>NUCLEOTIDE SEQUENCE [LARGE SCALE GENOMIC DNA]</scope>
    <source>
        <strain evidence="2 3">VITHBRA001</strain>
    </source>
</reference>
<feature type="transmembrane region" description="Helical" evidence="1">
    <location>
        <begin position="45"/>
        <end position="62"/>
    </location>
</feature>
<evidence type="ECO:0000313" key="2">
    <source>
        <dbReference type="EMBL" id="MCV9885212.1"/>
    </source>
</evidence>
<dbReference type="EMBL" id="JAOYEY010000029">
    <property type="protein sequence ID" value="MCV9885212.1"/>
    <property type="molecule type" value="Genomic_DNA"/>
</dbReference>
<keyword evidence="1" id="KW-0812">Transmembrane</keyword>
<name>A0ABT3DE38_9BACI</name>
<dbReference type="RefSeq" id="WP_026558584.1">
    <property type="nucleotide sequence ID" value="NZ_CP162630.1"/>
</dbReference>
<protein>
    <submittedName>
        <fullName evidence="2">Uncharacterized protein</fullName>
    </submittedName>
</protein>
<dbReference type="Proteomes" id="UP001526147">
    <property type="component" value="Unassembled WGS sequence"/>
</dbReference>
<organism evidence="2 3">
    <name type="scientific">Metabacillus halosaccharovorans</name>
    <dbReference type="NCBI Taxonomy" id="930124"/>
    <lineage>
        <taxon>Bacteria</taxon>
        <taxon>Bacillati</taxon>
        <taxon>Bacillota</taxon>
        <taxon>Bacilli</taxon>
        <taxon>Bacillales</taxon>
        <taxon>Bacillaceae</taxon>
        <taxon>Metabacillus</taxon>
    </lineage>
</organism>
<gene>
    <name evidence="2" type="ORF">OIH86_06065</name>
</gene>